<evidence type="ECO:0000313" key="2">
    <source>
        <dbReference type="Proteomes" id="UP000264006"/>
    </source>
</evidence>
<proteinExistence type="predicted"/>
<accession>A0A346XXQ4</accession>
<dbReference type="InterPro" id="IPR049249">
    <property type="entry name" value="DUF6882"/>
</dbReference>
<evidence type="ECO:0000313" key="1">
    <source>
        <dbReference type="EMBL" id="AXV07001.1"/>
    </source>
</evidence>
<dbReference type="AlphaFoldDB" id="A0A346XXQ4"/>
<dbReference type="OrthoDB" id="72428at2"/>
<reference evidence="1 2" key="1">
    <citation type="submission" date="2018-09" db="EMBL/GenBank/DDBJ databases">
        <title>Complete genome sequence of Euzebya sp. DY32-46 isolated from seawater of Pacific Ocean.</title>
        <authorList>
            <person name="Xu L."/>
            <person name="Wu Y.-H."/>
            <person name="Xu X.-W."/>
        </authorList>
    </citation>
    <scope>NUCLEOTIDE SEQUENCE [LARGE SCALE GENOMIC DNA]</scope>
    <source>
        <strain evidence="1 2">DY32-46</strain>
    </source>
</reference>
<dbReference type="KEGG" id="euz:DVS28_a2319"/>
<protein>
    <submittedName>
        <fullName evidence="1">Uncharacterized protein</fullName>
    </submittedName>
</protein>
<gene>
    <name evidence="1" type="ORF">DVS28_a2319</name>
</gene>
<organism evidence="1 2">
    <name type="scientific">Euzebya pacifica</name>
    <dbReference type="NCBI Taxonomy" id="1608957"/>
    <lineage>
        <taxon>Bacteria</taxon>
        <taxon>Bacillati</taxon>
        <taxon>Actinomycetota</taxon>
        <taxon>Nitriliruptoria</taxon>
        <taxon>Euzebyales</taxon>
    </lineage>
</organism>
<dbReference type="RefSeq" id="WP_114591566.1">
    <property type="nucleotide sequence ID" value="NZ_CP031165.1"/>
</dbReference>
<name>A0A346XXQ4_9ACTN</name>
<dbReference type="Pfam" id="PF21813">
    <property type="entry name" value="DUF6882"/>
    <property type="match status" value="1"/>
</dbReference>
<dbReference type="Proteomes" id="UP000264006">
    <property type="component" value="Chromosome"/>
</dbReference>
<dbReference type="EMBL" id="CP031165">
    <property type="protein sequence ID" value="AXV07001.1"/>
    <property type="molecule type" value="Genomic_DNA"/>
</dbReference>
<keyword evidence="2" id="KW-1185">Reference proteome</keyword>
<sequence length="220" mass="23374">MADLPLILDLAAEHVPATLLRQQRLARLVGDEVGELDLEAGLARFGSEMQFAAQLVGATDEVADTFTWAWAAQEGSFDRGLVSGVTALRDYGVANGVDELSEAVWSVLDVDPFLLAAIARGWTQASAMYRFPYFEGAMYALLGDVPLPPVQAQEFVQALTTGVAMAPMDHRVATVALCRDAGLSTTGLDEIVVATIGTTAVTVAFTRDGRIDGVDITGVR</sequence>